<evidence type="ECO:0000313" key="3">
    <source>
        <dbReference type="Proteomes" id="UP001297581"/>
    </source>
</evidence>
<comment type="caution">
    <text evidence="2">The sequence shown here is derived from an EMBL/GenBank/DDBJ whole genome shotgun (WGS) entry which is preliminary data.</text>
</comment>
<dbReference type="Proteomes" id="UP001297581">
    <property type="component" value="Unassembled WGS sequence"/>
</dbReference>
<reference evidence="2 3" key="1">
    <citation type="submission" date="2022-02" db="EMBL/GenBank/DDBJ databases">
        <title>The genome sequence of Shewanella sp. 3B26.</title>
        <authorList>
            <person name="Du J."/>
        </authorList>
    </citation>
    <scope>NUCLEOTIDE SEQUENCE [LARGE SCALE GENOMIC DNA]</scope>
    <source>
        <strain evidence="2 3">3B26</strain>
    </source>
</reference>
<keyword evidence="1" id="KW-0812">Transmembrane</keyword>
<keyword evidence="3" id="KW-1185">Reference proteome</keyword>
<proteinExistence type="predicted"/>
<accession>A0AAJ1BFU1</accession>
<name>A0AAJ1BFU1_9GAMM</name>
<evidence type="ECO:0000256" key="1">
    <source>
        <dbReference type="SAM" id="Phobius"/>
    </source>
</evidence>
<feature type="transmembrane region" description="Helical" evidence="1">
    <location>
        <begin position="12"/>
        <end position="32"/>
    </location>
</feature>
<evidence type="ECO:0000313" key="2">
    <source>
        <dbReference type="EMBL" id="MCH4294009.1"/>
    </source>
</evidence>
<keyword evidence="1" id="KW-0472">Membrane</keyword>
<dbReference type="EMBL" id="JAKUDL010000002">
    <property type="protein sequence ID" value="MCH4294009.1"/>
    <property type="molecule type" value="Genomic_DNA"/>
</dbReference>
<dbReference type="RefSeq" id="WP_240590450.1">
    <property type="nucleotide sequence ID" value="NZ_JAKUDL010000002.1"/>
</dbReference>
<gene>
    <name evidence="2" type="ORF">MJ923_06795</name>
</gene>
<dbReference type="AlphaFoldDB" id="A0AAJ1BFU1"/>
<feature type="transmembrane region" description="Helical" evidence="1">
    <location>
        <begin position="52"/>
        <end position="73"/>
    </location>
</feature>
<keyword evidence="1" id="KW-1133">Transmembrane helix</keyword>
<organism evidence="2 3">
    <name type="scientific">Shewanella zhuhaiensis</name>
    <dbReference type="NCBI Taxonomy" id="2919576"/>
    <lineage>
        <taxon>Bacteria</taxon>
        <taxon>Pseudomonadati</taxon>
        <taxon>Pseudomonadota</taxon>
        <taxon>Gammaproteobacteria</taxon>
        <taxon>Alteromonadales</taxon>
        <taxon>Shewanellaceae</taxon>
        <taxon>Shewanella</taxon>
    </lineage>
</organism>
<sequence>MYSKLSVITHQWLLCSALLMLAAIICLPAQYWPLVLFPLICIGKECWHVRSPGRLTLTGLFGVWLGCFAIAIWS</sequence>
<protein>
    <submittedName>
        <fullName evidence="2">Uncharacterized protein</fullName>
    </submittedName>
</protein>